<name>K1QTT9_MAGGI</name>
<dbReference type="GO" id="GO:0005634">
    <property type="term" value="C:nucleus"/>
    <property type="evidence" value="ECO:0007669"/>
    <property type="project" value="TreeGrafter"/>
</dbReference>
<feature type="region of interest" description="Disordered" evidence="3">
    <location>
        <begin position="1"/>
        <end position="37"/>
    </location>
</feature>
<dbReference type="GO" id="GO:0000976">
    <property type="term" value="F:transcription cis-regulatory region binding"/>
    <property type="evidence" value="ECO:0007669"/>
    <property type="project" value="TreeGrafter"/>
</dbReference>
<dbReference type="InterPro" id="IPR002110">
    <property type="entry name" value="Ankyrin_rpt"/>
</dbReference>
<dbReference type="InParanoid" id="K1QTT9"/>
<evidence type="ECO:0000256" key="1">
    <source>
        <dbReference type="ARBA" id="ARBA00022737"/>
    </source>
</evidence>
<sequence length="302" mass="33510">MNGNCWWADRPTDRQQRMKRSKSSSPQNSFTMRRTSSTWSILASKRKRKGSPVLTRQVSASDNLLADINKLDSKGRSLLFLAARCDQPEVAIQLLDAGCNANLANSEGNTPLHEAAECGHVEVVNILLKNGQCDINAKNLFGQTPLMRAVFTDNLEVVKRLVKAGSDLHRVDSLGKSALMIGLQEGAERSCLYLIKAGSDVNMTDHEGHSVLFYSVHSSYLHTLDVAKKLIKAGCDILRNASWLVDSKNDRNCLLLEDPKFHSVLLSKVGIKEKHHKKQDLISTLKITFQGRSNRDSKCATL</sequence>
<evidence type="ECO:0000256" key="3">
    <source>
        <dbReference type="SAM" id="MobiDB-lite"/>
    </source>
</evidence>
<keyword evidence="1" id="KW-0677">Repeat</keyword>
<dbReference type="EMBL" id="JH816714">
    <property type="protein sequence ID" value="EKC34639.1"/>
    <property type="molecule type" value="Genomic_DNA"/>
</dbReference>
<dbReference type="SMART" id="SM00248">
    <property type="entry name" value="ANK"/>
    <property type="match status" value="5"/>
</dbReference>
<gene>
    <name evidence="4" type="ORF">CGI_10023178</name>
</gene>
<proteinExistence type="predicted"/>
<dbReference type="Pfam" id="PF12796">
    <property type="entry name" value="Ank_2"/>
    <property type="match status" value="2"/>
</dbReference>
<organism evidence="4">
    <name type="scientific">Magallana gigas</name>
    <name type="common">Pacific oyster</name>
    <name type="synonym">Crassostrea gigas</name>
    <dbReference type="NCBI Taxonomy" id="29159"/>
    <lineage>
        <taxon>Eukaryota</taxon>
        <taxon>Metazoa</taxon>
        <taxon>Spiralia</taxon>
        <taxon>Lophotrochozoa</taxon>
        <taxon>Mollusca</taxon>
        <taxon>Bivalvia</taxon>
        <taxon>Autobranchia</taxon>
        <taxon>Pteriomorphia</taxon>
        <taxon>Ostreida</taxon>
        <taxon>Ostreoidea</taxon>
        <taxon>Ostreidae</taxon>
        <taxon>Magallana</taxon>
    </lineage>
</organism>
<dbReference type="PRINTS" id="PR01415">
    <property type="entry name" value="ANKYRIN"/>
</dbReference>
<dbReference type="Gene3D" id="1.25.40.20">
    <property type="entry name" value="Ankyrin repeat-containing domain"/>
    <property type="match status" value="3"/>
</dbReference>
<dbReference type="PANTHER" id="PTHR24193:SF121">
    <property type="entry name" value="ADA2A-CONTAINING COMPLEX COMPONENT 3, ISOFORM D"/>
    <property type="match status" value="1"/>
</dbReference>
<dbReference type="PROSITE" id="PS50297">
    <property type="entry name" value="ANK_REP_REGION"/>
    <property type="match status" value="2"/>
</dbReference>
<dbReference type="InterPro" id="IPR050663">
    <property type="entry name" value="Ankyrin-SOCS_Box"/>
</dbReference>
<evidence type="ECO:0000256" key="2">
    <source>
        <dbReference type="ARBA" id="ARBA00023043"/>
    </source>
</evidence>
<accession>K1QTT9</accession>
<dbReference type="HOGENOM" id="CLU_922136_0_0_1"/>
<dbReference type="GO" id="GO:0045944">
    <property type="term" value="P:positive regulation of transcription by RNA polymerase II"/>
    <property type="evidence" value="ECO:0007669"/>
    <property type="project" value="TreeGrafter"/>
</dbReference>
<dbReference type="PROSITE" id="PS50088">
    <property type="entry name" value="ANK_REPEAT"/>
    <property type="match status" value="4"/>
</dbReference>
<dbReference type="InterPro" id="IPR036770">
    <property type="entry name" value="Ankyrin_rpt-contain_sf"/>
</dbReference>
<dbReference type="PANTHER" id="PTHR24193">
    <property type="entry name" value="ANKYRIN REPEAT PROTEIN"/>
    <property type="match status" value="1"/>
</dbReference>
<evidence type="ECO:0000313" key="4">
    <source>
        <dbReference type="EMBL" id="EKC34639.1"/>
    </source>
</evidence>
<dbReference type="AlphaFoldDB" id="K1QTT9"/>
<dbReference type="SUPFAM" id="SSF48403">
    <property type="entry name" value="Ankyrin repeat"/>
    <property type="match status" value="1"/>
</dbReference>
<protein>
    <submittedName>
        <fullName evidence="4">Ankycorbin</fullName>
    </submittedName>
</protein>
<feature type="compositionally biased region" description="Polar residues" evidence="3">
    <location>
        <begin position="26"/>
        <end position="37"/>
    </location>
</feature>
<reference evidence="4" key="1">
    <citation type="journal article" date="2012" name="Nature">
        <title>The oyster genome reveals stress adaptation and complexity of shell formation.</title>
        <authorList>
            <person name="Zhang G."/>
            <person name="Fang X."/>
            <person name="Guo X."/>
            <person name="Li L."/>
            <person name="Luo R."/>
            <person name="Xu F."/>
            <person name="Yang P."/>
            <person name="Zhang L."/>
            <person name="Wang X."/>
            <person name="Qi H."/>
            <person name="Xiong Z."/>
            <person name="Que H."/>
            <person name="Xie Y."/>
            <person name="Holland P.W."/>
            <person name="Paps J."/>
            <person name="Zhu Y."/>
            <person name="Wu F."/>
            <person name="Chen Y."/>
            <person name="Wang J."/>
            <person name="Peng C."/>
            <person name="Meng J."/>
            <person name="Yang L."/>
            <person name="Liu J."/>
            <person name="Wen B."/>
            <person name="Zhang N."/>
            <person name="Huang Z."/>
            <person name="Zhu Q."/>
            <person name="Feng Y."/>
            <person name="Mount A."/>
            <person name="Hedgecock D."/>
            <person name="Xu Z."/>
            <person name="Liu Y."/>
            <person name="Domazet-Loso T."/>
            <person name="Du Y."/>
            <person name="Sun X."/>
            <person name="Zhang S."/>
            <person name="Liu B."/>
            <person name="Cheng P."/>
            <person name="Jiang X."/>
            <person name="Li J."/>
            <person name="Fan D."/>
            <person name="Wang W."/>
            <person name="Fu W."/>
            <person name="Wang T."/>
            <person name="Wang B."/>
            <person name="Zhang J."/>
            <person name="Peng Z."/>
            <person name="Li Y."/>
            <person name="Li N."/>
            <person name="Wang J."/>
            <person name="Chen M."/>
            <person name="He Y."/>
            <person name="Tan F."/>
            <person name="Song X."/>
            <person name="Zheng Q."/>
            <person name="Huang R."/>
            <person name="Yang H."/>
            <person name="Du X."/>
            <person name="Chen L."/>
            <person name="Yang M."/>
            <person name="Gaffney P.M."/>
            <person name="Wang S."/>
            <person name="Luo L."/>
            <person name="She Z."/>
            <person name="Ming Y."/>
            <person name="Huang W."/>
            <person name="Zhang S."/>
            <person name="Huang B."/>
            <person name="Zhang Y."/>
            <person name="Qu T."/>
            <person name="Ni P."/>
            <person name="Miao G."/>
            <person name="Wang J."/>
            <person name="Wang Q."/>
            <person name="Steinberg C.E."/>
            <person name="Wang H."/>
            <person name="Li N."/>
            <person name="Qian L."/>
            <person name="Zhang G."/>
            <person name="Li Y."/>
            <person name="Yang H."/>
            <person name="Liu X."/>
            <person name="Wang J."/>
            <person name="Yin Y."/>
            <person name="Wang J."/>
        </authorList>
    </citation>
    <scope>NUCLEOTIDE SEQUENCE [LARGE SCALE GENOMIC DNA]</scope>
    <source>
        <strain evidence="4">05x7-T-G4-1.051#20</strain>
    </source>
</reference>
<keyword evidence="2" id="KW-0040">ANK repeat</keyword>